<evidence type="ECO:0000313" key="5">
    <source>
        <dbReference type="Proteomes" id="UP001497453"/>
    </source>
</evidence>
<dbReference type="InterPro" id="IPR046520">
    <property type="entry name" value="DUF6697"/>
</dbReference>
<dbReference type="Pfam" id="PF20411">
    <property type="entry name" value="DUF6697"/>
    <property type="match status" value="1"/>
</dbReference>
<organism evidence="4 5">
    <name type="scientific">Somion occarium</name>
    <dbReference type="NCBI Taxonomy" id="3059160"/>
    <lineage>
        <taxon>Eukaryota</taxon>
        <taxon>Fungi</taxon>
        <taxon>Dikarya</taxon>
        <taxon>Basidiomycota</taxon>
        <taxon>Agaricomycotina</taxon>
        <taxon>Agaricomycetes</taxon>
        <taxon>Polyporales</taxon>
        <taxon>Cerrenaceae</taxon>
        <taxon>Somion</taxon>
    </lineage>
</organism>
<protein>
    <recommendedName>
        <fullName evidence="3">DUF6697 domain-containing protein</fullName>
    </recommendedName>
</protein>
<reference evidence="5" key="1">
    <citation type="submission" date="2024-04" db="EMBL/GenBank/DDBJ databases">
        <authorList>
            <person name="Shaw F."/>
            <person name="Minotto A."/>
        </authorList>
    </citation>
    <scope>NUCLEOTIDE SEQUENCE [LARGE SCALE GENOMIC DNA]</scope>
</reference>
<proteinExistence type="predicted"/>
<dbReference type="Proteomes" id="UP001497453">
    <property type="component" value="Chromosome 8"/>
</dbReference>
<keyword evidence="5" id="KW-1185">Reference proteome</keyword>
<name>A0ABP1E7I4_9APHY</name>
<feature type="region of interest" description="Disordered" evidence="2">
    <location>
        <begin position="343"/>
        <end position="383"/>
    </location>
</feature>
<evidence type="ECO:0000259" key="3">
    <source>
        <dbReference type="Pfam" id="PF20411"/>
    </source>
</evidence>
<accession>A0ABP1E7I4</accession>
<dbReference type="Gene3D" id="1.10.287.1490">
    <property type="match status" value="1"/>
</dbReference>
<evidence type="ECO:0000256" key="1">
    <source>
        <dbReference type="SAM" id="Coils"/>
    </source>
</evidence>
<evidence type="ECO:0000256" key="2">
    <source>
        <dbReference type="SAM" id="MobiDB-lite"/>
    </source>
</evidence>
<keyword evidence="1" id="KW-0175">Coiled coil</keyword>
<evidence type="ECO:0000313" key="4">
    <source>
        <dbReference type="EMBL" id="CAL1715537.1"/>
    </source>
</evidence>
<sequence length="383" mass="42722">MESLLSDPKLGPEMFKLLETKLKQTSAQLEETIQKNETLQREMDNLRTNKVTQGGSDDTHCCNSKKELTHLRSEKQRLNSRIVVAESSHDDQTSQISELKQALSAKVAEINHQKAQLKDYRQALASSRRDASLDCSGRLASLPQPESIVPSRHSLVPCLPKRCRDPSAALTSEAKALCSSDGILYFCDRIAWYSDADLHGFALSPASIYHVASNGGPESWTSNNEITDLIGQVKEVFYHGAGHKVHYVGTFKCAMMGDFPTLDFRHLPNLIREELIRMTLATPESANIPGERRKMRKLYNNGDTKWTFMALQCVGFNQKLYDALLAARPKHLIEAETQLPLKRARQEADNGQTHGVGKKAKKTPNVVDFDANVSETEGSESEI</sequence>
<gene>
    <name evidence="4" type="ORF">GFSPODELE1_LOCUS10280</name>
</gene>
<feature type="domain" description="DUF6697" evidence="3">
    <location>
        <begin position="228"/>
        <end position="326"/>
    </location>
</feature>
<dbReference type="EMBL" id="OZ037951">
    <property type="protein sequence ID" value="CAL1715537.1"/>
    <property type="molecule type" value="Genomic_DNA"/>
</dbReference>
<feature type="coiled-coil region" evidence="1">
    <location>
        <begin position="15"/>
        <end position="49"/>
    </location>
</feature>